<dbReference type="PIRSF" id="PIRSF005096">
    <property type="entry name" value="GALM"/>
    <property type="match status" value="1"/>
</dbReference>
<evidence type="ECO:0000256" key="13">
    <source>
        <dbReference type="PIRSR" id="PIRSR005096-2"/>
    </source>
</evidence>
<comment type="catalytic activity">
    <reaction evidence="2">
        <text>alpha-D-galactose = beta-D-galactose</text>
        <dbReference type="Rhea" id="RHEA:28675"/>
        <dbReference type="ChEBI" id="CHEBI:27667"/>
        <dbReference type="ChEBI" id="CHEBI:28061"/>
        <dbReference type="EC" id="5.1.3.3"/>
    </reaction>
    <physiologicalReaction direction="right-to-left" evidence="2">
        <dbReference type="Rhea" id="RHEA:28677"/>
    </physiologicalReaction>
</comment>
<evidence type="ECO:0000256" key="5">
    <source>
        <dbReference type="ARBA" id="ARBA00006206"/>
    </source>
</evidence>
<dbReference type="GO" id="GO:0030246">
    <property type="term" value="F:carbohydrate binding"/>
    <property type="evidence" value="ECO:0007669"/>
    <property type="project" value="InterPro"/>
</dbReference>
<gene>
    <name evidence="16" type="ORF">g.4670</name>
</gene>
<keyword evidence="8" id="KW-0413">Isomerase</keyword>
<dbReference type="UniPathway" id="UPA00242"/>
<evidence type="ECO:0000256" key="7">
    <source>
        <dbReference type="ARBA" id="ARBA00021023"/>
    </source>
</evidence>
<dbReference type="InterPro" id="IPR008183">
    <property type="entry name" value="Aldose_1/G6P_1-epimerase"/>
</dbReference>
<dbReference type="InterPro" id="IPR015443">
    <property type="entry name" value="Aldose_1-epimerase"/>
</dbReference>
<dbReference type="GO" id="GO:0006006">
    <property type="term" value="P:glucose metabolic process"/>
    <property type="evidence" value="ECO:0007669"/>
    <property type="project" value="TreeGrafter"/>
</dbReference>
<evidence type="ECO:0000256" key="1">
    <source>
        <dbReference type="ARBA" id="ARBA00001614"/>
    </source>
</evidence>
<comment type="pathway">
    <text evidence="4">Carbohydrate metabolism; hexose metabolism.</text>
</comment>
<evidence type="ECO:0000256" key="10">
    <source>
        <dbReference type="ARBA" id="ARBA00032729"/>
    </source>
</evidence>
<dbReference type="PROSITE" id="PS00545">
    <property type="entry name" value="ALDOSE_1_EPIMERASE"/>
    <property type="match status" value="1"/>
</dbReference>
<feature type="binding site" evidence="14">
    <location>
        <begin position="115"/>
        <end position="116"/>
    </location>
    <ligand>
        <name>beta-D-galactose</name>
        <dbReference type="ChEBI" id="CHEBI:27667"/>
    </ligand>
</feature>
<proteinExistence type="inferred from homology"/>
<reference evidence="16" key="1">
    <citation type="submission" date="2015-11" db="EMBL/GenBank/DDBJ databases">
        <title>De novo transcriptome assembly of four potential Pierce s Disease insect vectors from Arizona vineyards.</title>
        <authorList>
            <person name="Tassone E.E."/>
        </authorList>
    </citation>
    <scope>NUCLEOTIDE SEQUENCE</scope>
</reference>
<dbReference type="Gene3D" id="2.70.98.10">
    <property type="match status" value="1"/>
</dbReference>
<evidence type="ECO:0000256" key="2">
    <source>
        <dbReference type="ARBA" id="ARBA00001712"/>
    </source>
</evidence>
<keyword evidence="15" id="KW-0732">Signal</keyword>
<feature type="chain" id="PRO_5008585417" description="Galactose mutarotase" evidence="15">
    <location>
        <begin position="26"/>
        <end position="376"/>
    </location>
</feature>
<dbReference type="UniPathway" id="UPA00214"/>
<evidence type="ECO:0000256" key="3">
    <source>
        <dbReference type="ARBA" id="ARBA00004947"/>
    </source>
</evidence>
<dbReference type="EC" id="5.1.3.3" evidence="6"/>
<protein>
    <recommendedName>
        <fullName evidence="7">Galactose mutarotase</fullName>
        <ecNumber evidence="6">5.1.3.3</ecNumber>
    </recommendedName>
    <alternativeName>
        <fullName evidence="10">Aldose 1-epimerase</fullName>
    </alternativeName>
</protein>
<dbReference type="GO" id="GO:0033499">
    <property type="term" value="P:galactose catabolic process via UDP-galactose, Leloir pathway"/>
    <property type="evidence" value="ECO:0007669"/>
    <property type="project" value="TreeGrafter"/>
</dbReference>
<accession>A0A1B6J026</accession>
<feature type="binding site" evidence="14">
    <location>
        <begin position="211"/>
        <end position="213"/>
    </location>
    <ligand>
        <name>beta-D-galactose</name>
        <dbReference type="ChEBI" id="CHEBI:27667"/>
    </ligand>
</feature>
<evidence type="ECO:0000256" key="15">
    <source>
        <dbReference type="SAM" id="SignalP"/>
    </source>
</evidence>
<organism evidence="16">
    <name type="scientific">Homalodisca liturata</name>
    <dbReference type="NCBI Taxonomy" id="320908"/>
    <lineage>
        <taxon>Eukaryota</taxon>
        <taxon>Metazoa</taxon>
        <taxon>Ecdysozoa</taxon>
        <taxon>Arthropoda</taxon>
        <taxon>Hexapoda</taxon>
        <taxon>Insecta</taxon>
        <taxon>Pterygota</taxon>
        <taxon>Neoptera</taxon>
        <taxon>Paraneoptera</taxon>
        <taxon>Hemiptera</taxon>
        <taxon>Auchenorrhyncha</taxon>
        <taxon>Membracoidea</taxon>
        <taxon>Cicadellidae</taxon>
        <taxon>Cicadellinae</taxon>
        <taxon>Proconiini</taxon>
        <taxon>Homalodisca</taxon>
    </lineage>
</organism>
<dbReference type="NCBIfam" id="NF008277">
    <property type="entry name" value="PRK11055.1"/>
    <property type="match status" value="1"/>
</dbReference>
<comment type="similarity">
    <text evidence="5">Belongs to the aldose epimerase family.</text>
</comment>
<name>A0A1B6J026_9HEMI</name>
<comment type="catalytic activity">
    <reaction evidence="1">
        <text>alpha-D-glucose = beta-D-glucose</text>
        <dbReference type="Rhea" id="RHEA:10264"/>
        <dbReference type="ChEBI" id="CHEBI:15903"/>
        <dbReference type="ChEBI" id="CHEBI:17925"/>
        <dbReference type="EC" id="5.1.3.3"/>
    </reaction>
</comment>
<evidence type="ECO:0000256" key="4">
    <source>
        <dbReference type="ARBA" id="ARBA00005028"/>
    </source>
</evidence>
<dbReference type="AlphaFoldDB" id="A0A1B6J026"/>
<dbReference type="EMBL" id="GECU01015152">
    <property type="protein sequence ID" value="JAS92554.1"/>
    <property type="molecule type" value="Transcribed_RNA"/>
</dbReference>
<dbReference type="InterPro" id="IPR047215">
    <property type="entry name" value="Galactose_mutarotase-like"/>
</dbReference>
<dbReference type="SUPFAM" id="SSF74650">
    <property type="entry name" value="Galactose mutarotase-like"/>
    <property type="match status" value="1"/>
</dbReference>
<dbReference type="PANTHER" id="PTHR10091">
    <property type="entry name" value="ALDOSE-1-EPIMERASE"/>
    <property type="match status" value="1"/>
</dbReference>
<keyword evidence="9" id="KW-0119">Carbohydrate metabolism</keyword>
<dbReference type="InterPro" id="IPR011013">
    <property type="entry name" value="Gal_mutarotase_sf_dom"/>
</dbReference>
<evidence type="ECO:0000256" key="14">
    <source>
        <dbReference type="PIRSR" id="PIRSR005096-3"/>
    </source>
</evidence>
<feature type="non-terminal residue" evidence="16">
    <location>
        <position position="1"/>
    </location>
</feature>
<evidence type="ECO:0000256" key="12">
    <source>
        <dbReference type="PIRSR" id="PIRSR005096-1"/>
    </source>
</evidence>
<evidence type="ECO:0000256" key="6">
    <source>
        <dbReference type="ARBA" id="ARBA00013185"/>
    </source>
</evidence>
<sequence length="376" mass="41081">STNKMACFVLLPLLANLMMFLSAKASYSAGCIERDLFGTYRVPERGGLEMPVYRYTLTNGQTSAQVVEYGATLTSVKVPDSSGLVEDVVLGYDTLTEMFSPDNPYFGSTVGRVANRIGGGEFIVDGVKYRVSRNIGNDTLHGGFRAFDKKLWSSRMEGGRVLMEYTSEDGEEGFPGQVSVSVAYSLLEDNTLVIEYKATSSKRTPINLTNHAYFNLAGHGAGAAALYNHTVTITADHITETSAEFIPTGKLIPVGGTEFDLRQTMNLGDAIKKTAIDGFDNNFVLPEDREDVVVAVVEDHASGRRLEVRTTQPGLQFYTSNSISSIPGKGGNTYTRHAAFCLEAQNFPDAVNHQDEFPNSIYGPGDVYNQVIKYKF</sequence>
<dbReference type="InterPro" id="IPR018052">
    <property type="entry name" value="Ald1_epimerase_CS"/>
</dbReference>
<feature type="active site" description="Proton donor" evidence="12">
    <location>
        <position position="211"/>
    </location>
</feature>
<feature type="signal peptide" evidence="15">
    <location>
        <begin position="1"/>
        <end position="25"/>
    </location>
</feature>
<evidence type="ECO:0000256" key="11">
    <source>
        <dbReference type="ARBA" id="ARBA00045743"/>
    </source>
</evidence>
<evidence type="ECO:0000313" key="16">
    <source>
        <dbReference type="EMBL" id="JAS92554.1"/>
    </source>
</evidence>
<comment type="pathway">
    <text evidence="3">Carbohydrate metabolism; galactose metabolism.</text>
</comment>
<feature type="binding site" evidence="13">
    <location>
        <position position="280"/>
    </location>
    <ligand>
        <name>beta-D-galactose</name>
        <dbReference type="ChEBI" id="CHEBI:27667"/>
    </ligand>
</feature>
<feature type="active site" description="Proton acceptor" evidence="12">
    <location>
        <position position="343"/>
    </location>
</feature>
<evidence type="ECO:0000256" key="9">
    <source>
        <dbReference type="ARBA" id="ARBA00023277"/>
    </source>
</evidence>
<dbReference type="PANTHER" id="PTHR10091:SF0">
    <property type="entry name" value="GALACTOSE MUTAROTASE"/>
    <property type="match status" value="1"/>
</dbReference>
<comment type="function">
    <text evidence="11">Mutarotase that catalyzes the interconversion of beta-D-galactose and alpha-D-galactose during galactose metabolism. Beta-D-galactose is metabolized in the liver into glucose 1-phosphate, the primary metabolic fuel, by the action of four enzymes that constitute the Leloir pathway: GALM, GALK1 (galactokinase), GALT (galactose-1-phosphate uridylyltransferase) and GALE (UDP-galactose-4'-epimerase). Involved in the maintenance of the equilibrium between the beta- and alpha-anomers of galactose, therefore ensuring a sufficient supply of the alpha-anomer for GALK1. Also active on D-glucose although shows a preference for galactose over glucose.</text>
</comment>
<dbReference type="GO" id="GO:0004034">
    <property type="term" value="F:aldose 1-epimerase activity"/>
    <property type="evidence" value="ECO:0007669"/>
    <property type="project" value="UniProtKB-EC"/>
</dbReference>
<dbReference type="CDD" id="cd09019">
    <property type="entry name" value="galactose_mutarotase_like"/>
    <property type="match status" value="1"/>
</dbReference>
<dbReference type="InterPro" id="IPR014718">
    <property type="entry name" value="GH-type_carb-bd"/>
</dbReference>
<evidence type="ECO:0000256" key="8">
    <source>
        <dbReference type="ARBA" id="ARBA00023235"/>
    </source>
</evidence>
<dbReference type="Pfam" id="PF01263">
    <property type="entry name" value="Aldose_epim"/>
    <property type="match status" value="1"/>
</dbReference>